<feature type="region of interest" description="Disordered" evidence="1">
    <location>
        <begin position="282"/>
        <end position="311"/>
    </location>
</feature>
<feature type="compositionally biased region" description="Acidic residues" evidence="1">
    <location>
        <begin position="837"/>
        <end position="869"/>
    </location>
</feature>
<dbReference type="InterPro" id="IPR009053">
    <property type="entry name" value="Prefoldin"/>
</dbReference>
<feature type="compositionally biased region" description="Basic residues" evidence="1">
    <location>
        <begin position="999"/>
        <end position="1010"/>
    </location>
</feature>
<reference evidence="2 3" key="1">
    <citation type="submission" date="2016-06" db="EMBL/GenBank/DDBJ databases">
        <title>Evolution of pathogenesis and genome organization in the Tremellales.</title>
        <authorList>
            <person name="Cuomo C."/>
            <person name="Litvintseva A."/>
            <person name="Heitman J."/>
            <person name="Chen Y."/>
            <person name="Sun S."/>
            <person name="Springer D."/>
            <person name="Dromer F."/>
            <person name="Young S."/>
            <person name="Zeng Q."/>
            <person name="Chapman S."/>
            <person name="Gujja S."/>
            <person name="Saif S."/>
            <person name="Birren B."/>
        </authorList>
    </citation>
    <scope>NUCLEOTIDE SEQUENCE [LARGE SCALE GENOMIC DNA]</scope>
    <source>
        <strain evidence="2 3">ATCC 28783</strain>
    </source>
</reference>
<accession>A0A4Q1BBB6</accession>
<name>A0A4Q1BBB6_TREME</name>
<evidence type="ECO:0000313" key="3">
    <source>
        <dbReference type="Proteomes" id="UP000289152"/>
    </source>
</evidence>
<feature type="region of interest" description="Disordered" evidence="1">
    <location>
        <begin position="398"/>
        <end position="442"/>
    </location>
</feature>
<feature type="region of interest" description="Disordered" evidence="1">
    <location>
        <begin position="709"/>
        <end position="753"/>
    </location>
</feature>
<feature type="compositionally biased region" description="Polar residues" evidence="1">
    <location>
        <begin position="634"/>
        <end position="646"/>
    </location>
</feature>
<organism evidence="2 3">
    <name type="scientific">Tremella mesenterica</name>
    <name type="common">Jelly fungus</name>
    <dbReference type="NCBI Taxonomy" id="5217"/>
    <lineage>
        <taxon>Eukaryota</taxon>
        <taxon>Fungi</taxon>
        <taxon>Dikarya</taxon>
        <taxon>Basidiomycota</taxon>
        <taxon>Agaricomycotina</taxon>
        <taxon>Tremellomycetes</taxon>
        <taxon>Tremellales</taxon>
        <taxon>Tremellaceae</taxon>
        <taxon>Tremella</taxon>
    </lineage>
</organism>
<feature type="compositionally biased region" description="Acidic residues" evidence="1">
    <location>
        <begin position="980"/>
        <end position="992"/>
    </location>
</feature>
<feature type="compositionally biased region" description="Low complexity" evidence="1">
    <location>
        <begin position="593"/>
        <end position="603"/>
    </location>
</feature>
<feature type="region of interest" description="Disordered" evidence="1">
    <location>
        <begin position="352"/>
        <end position="385"/>
    </location>
</feature>
<comment type="caution">
    <text evidence="2">The sequence shown here is derived from an EMBL/GenBank/DDBJ whole genome shotgun (WGS) entry which is preliminary data.</text>
</comment>
<protein>
    <recommendedName>
        <fullName evidence="4">DUF3835 domain-containing protein</fullName>
    </recommendedName>
</protein>
<feature type="compositionally biased region" description="Gly residues" evidence="1">
    <location>
        <begin position="740"/>
        <end position="751"/>
    </location>
</feature>
<evidence type="ECO:0000313" key="2">
    <source>
        <dbReference type="EMBL" id="RXK36102.1"/>
    </source>
</evidence>
<feature type="region of interest" description="Disordered" evidence="1">
    <location>
        <begin position="788"/>
        <end position="871"/>
    </location>
</feature>
<feature type="region of interest" description="Disordered" evidence="1">
    <location>
        <begin position="193"/>
        <end position="248"/>
    </location>
</feature>
<feature type="region of interest" description="Disordered" evidence="1">
    <location>
        <begin position="1095"/>
        <end position="1137"/>
    </location>
</feature>
<dbReference type="EMBL" id="SDIL01000109">
    <property type="protein sequence ID" value="RXK36102.1"/>
    <property type="molecule type" value="Genomic_DNA"/>
</dbReference>
<feature type="region of interest" description="Disordered" evidence="1">
    <location>
        <begin position="469"/>
        <end position="547"/>
    </location>
</feature>
<keyword evidence="3" id="KW-1185">Reference proteome</keyword>
<feature type="compositionally biased region" description="Polar residues" evidence="1">
    <location>
        <begin position="469"/>
        <end position="489"/>
    </location>
</feature>
<feature type="compositionally biased region" description="Polar residues" evidence="1">
    <location>
        <begin position="423"/>
        <end position="441"/>
    </location>
</feature>
<dbReference type="InParanoid" id="A0A4Q1BBB6"/>
<feature type="region of interest" description="Disordered" evidence="1">
    <location>
        <begin position="593"/>
        <end position="693"/>
    </location>
</feature>
<feature type="compositionally biased region" description="Low complexity" evidence="1">
    <location>
        <begin position="490"/>
        <end position="508"/>
    </location>
</feature>
<dbReference type="Proteomes" id="UP000289152">
    <property type="component" value="Unassembled WGS sequence"/>
</dbReference>
<evidence type="ECO:0008006" key="4">
    <source>
        <dbReference type="Google" id="ProtNLM"/>
    </source>
</evidence>
<dbReference type="Gene3D" id="1.10.287.370">
    <property type="match status" value="1"/>
</dbReference>
<feature type="compositionally biased region" description="Low complexity" evidence="1">
    <location>
        <begin position="204"/>
        <end position="218"/>
    </location>
</feature>
<gene>
    <name evidence="2" type="ORF">M231_06650</name>
</gene>
<evidence type="ECO:0000256" key="1">
    <source>
        <dbReference type="SAM" id="MobiDB-lite"/>
    </source>
</evidence>
<feature type="compositionally biased region" description="Acidic residues" evidence="1">
    <location>
        <begin position="675"/>
        <end position="684"/>
    </location>
</feature>
<dbReference type="AlphaFoldDB" id="A0A4Q1BBB6"/>
<feature type="region of interest" description="Disordered" evidence="1">
    <location>
        <begin position="143"/>
        <end position="181"/>
    </location>
</feature>
<sequence>MEQDLATLTPSSPSLSSHLQALDLLSARLTLLQNRTRWVTQIPLNEVAFMRGWTITGNVKVDIGGWWIEMTLEEATEYVERRKRALLQQHLRYLEGPSSTLSTEYPSSFTSSITTAINENMHPSRTLPRTTIYLNPLYSLPHSRDDPSLPSPPSVLLSPASSRRADTSIPVEKASSATTESAVNRLVSSVAGNEKAPSPAVLIPSPLASSSESAKSPKTNVKPIIPPPTENPARSVGTGESNKPTPTIKITPVETVKNDGSGLRNLLQALGRFTEPLFPLDSVDIPTSDTPQLPSQSQSQIRSKSEVMSNVDPTMTEEGLPITEIREDFEGNLLVPIPSSSVLPTNTFAKAIDTSSSSHSTERIGNDTEGTHEEEGEQTKKYWSDEAKKRREQLFKQVFDDLSDEEPLEDYNPPHSTLRDTDLSTTEVNSTSSSKLASPSMRSGIIPHVDRSHIAPPALSPICEEVPINSSIPSPTTEIRFTPSVPNLQTTSSLTPTSAESSASPSSPIQAERNIPKSILKPPFRKKSVSFDPSLPSPPDSPEVTRVKTKYGFPLPSEYDFEKEIPILPEPQPRSRGPIAVSTIPTVSTAYQLSDLSSQSSSQVGAPTAAPHPRSNVKDEGMFSAFKRGFLSKPPSTSTKVNGPKTTKTKIDLVPKSHLANPAQSGGGMEKPELENGEENEEEEGQRNLKPSLFARRLAESTVVERAPLLPPMSKSAGGSLKAGVVEHPPEIRSMKSQDGKGGSSKRGVLGGVHTPTVRLAGYQKAGGPFETKQEDTIGVPIVKASRPAAVAGHNDSPIAVHSQDLRQNGKPNDHDDTHKPRAKGLNDFGDNQNVTGEDENSSEEDEEDSDDGFFDDDDDEEDEYDLDDALLAREVALEYHQKQAYSTFNRNSESDDTFSDPQYSGHIGLDYPGPSTSHAQRGNVLGENDVGGNGEEGKGVFIGIPSLDISGQPIKTDYSKLIRVGKLENGNLVLAPGEEWSDSDPDLEGLGEEEKEKRMRKREVKRKLGMRSELHFEDVKSSSKLSEEFVAQDEGSNESSDVSERKNGLGELLKVSPGKNRLRELSKVSPGDKGVGDLTKTGTIGIVRETMGKKDVQGSQISNGIKGKVGGKAGDGKKIEMEGKEKKMSRFRQRLG</sequence>
<feature type="compositionally biased region" description="Basic and acidic residues" evidence="1">
    <location>
        <begin position="1011"/>
        <end position="1028"/>
    </location>
</feature>
<dbReference type="OrthoDB" id="21413at2759"/>
<proteinExistence type="predicted"/>
<feature type="region of interest" description="Disordered" evidence="1">
    <location>
        <begin position="978"/>
        <end position="1081"/>
    </location>
</feature>
<feature type="compositionally biased region" description="Basic and acidic residues" evidence="1">
    <location>
        <begin position="360"/>
        <end position="385"/>
    </location>
</feature>
<feature type="compositionally biased region" description="Basic and acidic residues" evidence="1">
    <location>
        <begin position="1115"/>
        <end position="1129"/>
    </location>
</feature>
<feature type="compositionally biased region" description="Polar residues" evidence="1">
    <location>
        <begin position="285"/>
        <end position="311"/>
    </location>
</feature>
<feature type="compositionally biased region" description="Basic and acidic residues" evidence="1">
    <location>
        <begin position="728"/>
        <end position="739"/>
    </location>
</feature>